<comment type="caution">
    <text evidence="2">The sequence shown here is derived from an EMBL/GenBank/DDBJ whole genome shotgun (WGS) entry which is preliminary data.</text>
</comment>
<feature type="compositionally biased region" description="Low complexity" evidence="1">
    <location>
        <begin position="57"/>
        <end position="68"/>
    </location>
</feature>
<dbReference type="Proteomes" id="UP000271974">
    <property type="component" value="Unassembled WGS sequence"/>
</dbReference>
<reference evidence="2 3" key="1">
    <citation type="submission" date="2019-01" db="EMBL/GenBank/DDBJ databases">
        <title>A draft genome assembly of the solar-powered sea slug Elysia chlorotica.</title>
        <authorList>
            <person name="Cai H."/>
            <person name="Li Q."/>
            <person name="Fang X."/>
            <person name="Li J."/>
            <person name="Curtis N.E."/>
            <person name="Altenburger A."/>
            <person name="Shibata T."/>
            <person name="Feng M."/>
            <person name="Maeda T."/>
            <person name="Schwartz J.A."/>
            <person name="Shigenobu S."/>
            <person name="Lundholm N."/>
            <person name="Nishiyama T."/>
            <person name="Yang H."/>
            <person name="Hasebe M."/>
            <person name="Li S."/>
            <person name="Pierce S.K."/>
            <person name="Wang J."/>
        </authorList>
    </citation>
    <scope>NUCLEOTIDE SEQUENCE [LARGE SCALE GENOMIC DNA]</scope>
    <source>
        <strain evidence="2">EC2010</strain>
        <tissue evidence="2">Whole organism of an adult</tissue>
    </source>
</reference>
<organism evidence="2 3">
    <name type="scientific">Elysia chlorotica</name>
    <name type="common">Eastern emerald elysia</name>
    <name type="synonym">Sea slug</name>
    <dbReference type="NCBI Taxonomy" id="188477"/>
    <lineage>
        <taxon>Eukaryota</taxon>
        <taxon>Metazoa</taxon>
        <taxon>Spiralia</taxon>
        <taxon>Lophotrochozoa</taxon>
        <taxon>Mollusca</taxon>
        <taxon>Gastropoda</taxon>
        <taxon>Heterobranchia</taxon>
        <taxon>Euthyneura</taxon>
        <taxon>Panpulmonata</taxon>
        <taxon>Sacoglossa</taxon>
        <taxon>Placobranchoidea</taxon>
        <taxon>Plakobranchidae</taxon>
        <taxon>Elysia</taxon>
    </lineage>
</organism>
<dbReference type="AlphaFoldDB" id="A0A3S1BU12"/>
<evidence type="ECO:0000313" key="2">
    <source>
        <dbReference type="EMBL" id="RUS74879.1"/>
    </source>
</evidence>
<sequence length="323" mass="34059">MLSPRSRLALQKQQLLASSNSSNPNPVAAAPQNPTLPAYSVTSPHPLNVSFPGAGISVSTSSSSPHSSHQYPTAAGDFDSQPDQPTVHSSSAAALPPTTSTPVRTTEIMASTTLSSSSSTSSSVETNQRAPLCRQNSDRDLYVELKEFLNSANCSSRDSAGSWGGIHPPLASNSTSSFSSRSGSISSHRGSNGFTGDFLEFWNHYRRRSSQMSQLSDYSSSSYATTSSTSSSGASRRSSSSHKHSTDFSTDLEDISESLLKPSHGVIEEEGGGLLTLITDFATHVVSTAVRNGVISAMSPSSTSRPQAPDETKHEVLVEQDVV</sequence>
<protein>
    <submittedName>
        <fullName evidence="2">Uncharacterized protein</fullName>
    </submittedName>
</protein>
<dbReference type="EMBL" id="RQTK01000791">
    <property type="protein sequence ID" value="RUS74879.1"/>
    <property type="molecule type" value="Genomic_DNA"/>
</dbReference>
<feature type="region of interest" description="Disordered" evidence="1">
    <location>
        <begin position="213"/>
        <end position="251"/>
    </location>
</feature>
<feature type="compositionally biased region" description="Basic and acidic residues" evidence="1">
    <location>
        <begin position="308"/>
        <end position="317"/>
    </location>
</feature>
<evidence type="ECO:0000256" key="1">
    <source>
        <dbReference type="SAM" id="MobiDB-lite"/>
    </source>
</evidence>
<feature type="region of interest" description="Disordered" evidence="1">
    <location>
        <begin position="1"/>
        <end position="132"/>
    </location>
</feature>
<feature type="compositionally biased region" description="Low complexity" evidence="1">
    <location>
        <begin position="89"/>
        <end position="102"/>
    </location>
</feature>
<feature type="compositionally biased region" description="Low complexity" evidence="1">
    <location>
        <begin position="8"/>
        <end position="33"/>
    </location>
</feature>
<gene>
    <name evidence="2" type="ORF">EGW08_017367</name>
</gene>
<feature type="compositionally biased region" description="Low complexity" evidence="1">
    <location>
        <begin position="213"/>
        <end position="238"/>
    </location>
</feature>
<keyword evidence="3" id="KW-1185">Reference proteome</keyword>
<feature type="non-terminal residue" evidence="2">
    <location>
        <position position="323"/>
    </location>
</feature>
<proteinExistence type="predicted"/>
<feature type="compositionally biased region" description="Low complexity" evidence="1">
    <location>
        <begin position="111"/>
        <end position="123"/>
    </location>
</feature>
<accession>A0A3S1BU12</accession>
<feature type="region of interest" description="Disordered" evidence="1">
    <location>
        <begin position="297"/>
        <end position="323"/>
    </location>
</feature>
<evidence type="ECO:0000313" key="3">
    <source>
        <dbReference type="Proteomes" id="UP000271974"/>
    </source>
</evidence>
<name>A0A3S1BU12_ELYCH</name>